<dbReference type="FunFam" id="3.40.640.10:FF:000003">
    <property type="entry name" value="Cysteine desulfurase IscS"/>
    <property type="match status" value="1"/>
</dbReference>
<dbReference type="Proteomes" id="UP000292372">
    <property type="component" value="Unassembled WGS sequence"/>
</dbReference>
<dbReference type="SUPFAM" id="SSF53383">
    <property type="entry name" value="PLP-dependent transferases"/>
    <property type="match status" value="1"/>
</dbReference>
<keyword evidence="6" id="KW-0479">Metal-binding</keyword>
<dbReference type="PROSITE" id="PS00595">
    <property type="entry name" value="AA_TRANSFER_CLASS_5"/>
    <property type="match status" value="1"/>
</dbReference>
<evidence type="ECO:0000259" key="12">
    <source>
        <dbReference type="Pfam" id="PF00266"/>
    </source>
</evidence>
<dbReference type="GO" id="GO:0031071">
    <property type="term" value="F:cysteine desulfurase activity"/>
    <property type="evidence" value="ECO:0007669"/>
    <property type="project" value="UniProtKB-EC"/>
</dbReference>
<dbReference type="PIRSF" id="PIRSF005572">
    <property type="entry name" value="NifS"/>
    <property type="match status" value="1"/>
</dbReference>
<sequence>MNQKQNISYLDYNSTTPVDARVVDAMLPYLKDSFGNSSSTHHFGQLINEKVKQARNQIAEFINSEPNEVIFTSGATEAINLALKGISESYKGKGSHIITVSTEHKAVLDTCGDLERKGFEVTYLPVEENGLLNLDLLERSIRTDTILVSVMYVNNETGIIQPINKIAEITHGKGALFMTDATQAVGKIEVDVKQLDIDLLCFSGHKMYAPKGVGALYVRKSDKRVNLTPQTHGGGHEIGLRSGTLNVPGIIALAKACEISSQEMKEDRTIISELRDKLENELLRMPNTALNGDSTKRIYNTTNICFKGQDANVLIGRMKNIAVSNGSACSSAFFEPSHVLKSMGLSNDDALASLRFSLGKYNTMEDVELVVENIRKLTEPQSKYA</sequence>
<keyword evidence="5" id="KW-0001">2Fe-2S</keyword>
<evidence type="ECO:0000256" key="8">
    <source>
        <dbReference type="ARBA" id="ARBA00023004"/>
    </source>
</evidence>
<evidence type="ECO:0000313" key="14">
    <source>
        <dbReference type="Proteomes" id="UP000292372"/>
    </source>
</evidence>
<dbReference type="AlphaFoldDB" id="A0A4Q9FKT8"/>
<dbReference type="PANTHER" id="PTHR11601:SF34">
    <property type="entry name" value="CYSTEINE DESULFURASE"/>
    <property type="match status" value="1"/>
</dbReference>
<dbReference type="InterPro" id="IPR015422">
    <property type="entry name" value="PyrdxlP-dep_Trfase_small"/>
</dbReference>
<name>A0A4Q9FKT8_9FLAO</name>
<keyword evidence="14" id="KW-1185">Reference proteome</keyword>
<evidence type="ECO:0000256" key="6">
    <source>
        <dbReference type="ARBA" id="ARBA00022723"/>
    </source>
</evidence>
<dbReference type="InterPro" id="IPR016454">
    <property type="entry name" value="Cysteine_dSase"/>
</dbReference>
<dbReference type="PANTHER" id="PTHR11601">
    <property type="entry name" value="CYSTEINE DESULFURYLASE FAMILY MEMBER"/>
    <property type="match status" value="1"/>
</dbReference>
<keyword evidence="7" id="KW-0663">Pyridoxal phosphate</keyword>
<organism evidence="13 14">
    <name type="scientific">Hyunsoonleella pacifica</name>
    <dbReference type="NCBI Taxonomy" id="1080224"/>
    <lineage>
        <taxon>Bacteria</taxon>
        <taxon>Pseudomonadati</taxon>
        <taxon>Bacteroidota</taxon>
        <taxon>Flavobacteriia</taxon>
        <taxon>Flavobacteriales</taxon>
        <taxon>Flavobacteriaceae</taxon>
    </lineage>
</organism>
<dbReference type="Pfam" id="PF00266">
    <property type="entry name" value="Aminotran_5"/>
    <property type="match status" value="1"/>
</dbReference>
<evidence type="ECO:0000256" key="2">
    <source>
        <dbReference type="ARBA" id="ARBA00006490"/>
    </source>
</evidence>
<comment type="cofactor">
    <cofactor evidence="1 11">
        <name>pyridoxal 5'-phosphate</name>
        <dbReference type="ChEBI" id="CHEBI:597326"/>
    </cofactor>
</comment>
<keyword evidence="9" id="KW-0411">Iron-sulfur</keyword>
<evidence type="ECO:0000256" key="10">
    <source>
        <dbReference type="ARBA" id="ARBA00050776"/>
    </source>
</evidence>
<comment type="caution">
    <text evidence="13">The sequence shown here is derived from an EMBL/GenBank/DDBJ whole genome shotgun (WGS) entry which is preliminary data.</text>
</comment>
<dbReference type="EC" id="2.8.1.7" evidence="3"/>
<evidence type="ECO:0000256" key="1">
    <source>
        <dbReference type="ARBA" id="ARBA00001933"/>
    </source>
</evidence>
<dbReference type="RefSeq" id="WP_130937542.1">
    <property type="nucleotide sequence ID" value="NZ_BMEE01000002.1"/>
</dbReference>
<comment type="catalytic activity">
    <reaction evidence="10">
        <text>(sulfur carrier)-H + L-cysteine = (sulfur carrier)-SH + L-alanine</text>
        <dbReference type="Rhea" id="RHEA:43892"/>
        <dbReference type="Rhea" id="RHEA-COMP:14737"/>
        <dbReference type="Rhea" id="RHEA-COMP:14739"/>
        <dbReference type="ChEBI" id="CHEBI:29917"/>
        <dbReference type="ChEBI" id="CHEBI:35235"/>
        <dbReference type="ChEBI" id="CHEBI:57972"/>
        <dbReference type="ChEBI" id="CHEBI:64428"/>
        <dbReference type="EC" id="2.8.1.7"/>
    </reaction>
</comment>
<evidence type="ECO:0000256" key="4">
    <source>
        <dbReference type="ARBA" id="ARBA00022679"/>
    </source>
</evidence>
<dbReference type="InterPro" id="IPR020578">
    <property type="entry name" value="Aminotrans_V_PyrdxlP_BS"/>
</dbReference>
<dbReference type="InterPro" id="IPR000192">
    <property type="entry name" value="Aminotrans_V_dom"/>
</dbReference>
<accession>A0A4Q9FKT8</accession>
<dbReference type="Gene3D" id="3.90.1150.10">
    <property type="entry name" value="Aspartate Aminotransferase, domain 1"/>
    <property type="match status" value="1"/>
</dbReference>
<dbReference type="InterPro" id="IPR015421">
    <property type="entry name" value="PyrdxlP-dep_Trfase_major"/>
</dbReference>
<evidence type="ECO:0000256" key="5">
    <source>
        <dbReference type="ARBA" id="ARBA00022714"/>
    </source>
</evidence>
<gene>
    <name evidence="13" type="ORF">EYD46_12670</name>
</gene>
<dbReference type="Gene3D" id="3.40.640.10">
    <property type="entry name" value="Type I PLP-dependent aspartate aminotransferase-like (Major domain)"/>
    <property type="match status" value="1"/>
</dbReference>
<dbReference type="InterPro" id="IPR015424">
    <property type="entry name" value="PyrdxlP-dep_Trfase"/>
</dbReference>
<evidence type="ECO:0000256" key="3">
    <source>
        <dbReference type="ARBA" id="ARBA00012239"/>
    </source>
</evidence>
<comment type="similarity">
    <text evidence="2">Belongs to the class-V pyridoxal-phosphate-dependent aminotransferase family. NifS/IscS subfamily.</text>
</comment>
<evidence type="ECO:0000313" key="13">
    <source>
        <dbReference type="EMBL" id="TBN14421.1"/>
    </source>
</evidence>
<dbReference type="GO" id="GO:0046872">
    <property type="term" value="F:metal ion binding"/>
    <property type="evidence" value="ECO:0007669"/>
    <property type="project" value="UniProtKB-KW"/>
</dbReference>
<keyword evidence="4" id="KW-0808">Transferase</keyword>
<dbReference type="OrthoDB" id="9808002at2"/>
<evidence type="ECO:0000256" key="11">
    <source>
        <dbReference type="RuleBase" id="RU004504"/>
    </source>
</evidence>
<reference evidence="13 14" key="1">
    <citation type="journal article" date="2015" name="Int. J. Syst. Evol. Microbiol.">
        <title>Hyunsoonleella pacifica sp. nov., isolated from seawater of South Pacific Gyre.</title>
        <authorList>
            <person name="Gao X."/>
            <person name="Zhang Z."/>
            <person name="Dai X."/>
            <person name="Zhang X.H."/>
        </authorList>
    </citation>
    <scope>NUCLEOTIDE SEQUENCE [LARGE SCALE GENOMIC DNA]</scope>
    <source>
        <strain evidence="13 14">SW033</strain>
    </source>
</reference>
<dbReference type="GO" id="GO:0051537">
    <property type="term" value="F:2 iron, 2 sulfur cluster binding"/>
    <property type="evidence" value="ECO:0007669"/>
    <property type="project" value="UniProtKB-KW"/>
</dbReference>
<proteinExistence type="inferred from homology"/>
<feature type="domain" description="Aminotransferase class V" evidence="12">
    <location>
        <begin position="9"/>
        <end position="369"/>
    </location>
</feature>
<evidence type="ECO:0000256" key="9">
    <source>
        <dbReference type="ARBA" id="ARBA00023014"/>
    </source>
</evidence>
<keyword evidence="8" id="KW-0408">Iron</keyword>
<protein>
    <recommendedName>
        <fullName evidence="3">cysteine desulfurase</fullName>
        <ecNumber evidence="3">2.8.1.7</ecNumber>
    </recommendedName>
</protein>
<evidence type="ECO:0000256" key="7">
    <source>
        <dbReference type="ARBA" id="ARBA00022898"/>
    </source>
</evidence>
<dbReference type="EMBL" id="SIRS01000005">
    <property type="protein sequence ID" value="TBN14421.1"/>
    <property type="molecule type" value="Genomic_DNA"/>
</dbReference>